<dbReference type="Pfam" id="PF02298">
    <property type="entry name" value="Cu_bind_like"/>
    <property type="match status" value="1"/>
</dbReference>
<dbReference type="PANTHER" id="PTHR33021">
    <property type="entry name" value="BLUE COPPER PROTEIN"/>
    <property type="match status" value="1"/>
</dbReference>
<dbReference type="GO" id="GO:0005886">
    <property type="term" value="C:plasma membrane"/>
    <property type="evidence" value="ECO:0007669"/>
    <property type="project" value="TreeGrafter"/>
</dbReference>
<dbReference type="AlphaFoldDB" id="A0A445FBJ1"/>
<keyword evidence="6" id="KW-0812">Transmembrane</keyword>
<evidence type="ECO:0000256" key="2">
    <source>
        <dbReference type="ARBA" id="ARBA00023157"/>
    </source>
</evidence>
<evidence type="ECO:0000313" key="8">
    <source>
        <dbReference type="EMBL" id="RZB46183.1"/>
    </source>
</evidence>
<evidence type="ECO:0000313" key="9">
    <source>
        <dbReference type="Proteomes" id="UP000289340"/>
    </source>
</evidence>
<dbReference type="PROSITE" id="PS51485">
    <property type="entry name" value="PHYTOCYANIN"/>
    <property type="match status" value="1"/>
</dbReference>
<dbReference type="PANTHER" id="PTHR33021:SF385">
    <property type="entry name" value="PHYTOCYANIN DOMAIN-CONTAINING PROTEIN"/>
    <property type="match status" value="1"/>
</dbReference>
<keyword evidence="2" id="KW-1015">Disulfide bond</keyword>
<comment type="similarity">
    <text evidence="4">Belongs to the early nodulin-like (ENODL) family.</text>
</comment>
<proteinExistence type="inferred from homology"/>
<dbReference type="InterPro" id="IPR003245">
    <property type="entry name" value="Phytocyanin_dom"/>
</dbReference>
<reference evidence="8 9" key="1">
    <citation type="submission" date="2018-09" db="EMBL/GenBank/DDBJ databases">
        <title>A high-quality reference genome of wild soybean provides a powerful tool to mine soybean genomes.</title>
        <authorList>
            <person name="Xie M."/>
            <person name="Chung C.Y.L."/>
            <person name="Li M.-W."/>
            <person name="Wong F.-L."/>
            <person name="Chan T.-F."/>
            <person name="Lam H.-M."/>
        </authorList>
    </citation>
    <scope>NUCLEOTIDE SEQUENCE [LARGE SCALE GENOMIC DNA]</scope>
    <source>
        <strain evidence="9">cv. W05</strain>
        <tissue evidence="8">Hypocotyl of etiolated seedlings</tissue>
    </source>
</reference>
<dbReference type="Proteomes" id="UP000289340">
    <property type="component" value="Chromosome 19"/>
</dbReference>
<organism evidence="8 9">
    <name type="scientific">Glycine soja</name>
    <name type="common">Wild soybean</name>
    <dbReference type="NCBI Taxonomy" id="3848"/>
    <lineage>
        <taxon>Eukaryota</taxon>
        <taxon>Viridiplantae</taxon>
        <taxon>Streptophyta</taxon>
        <taxon>Embryophyta</taxon>
        <taxon>Tracheophyta</taxon>
        <taxon>Spermatophyta</taxon>
        <taxon>Magnoliopsida</taxon>
        <taxon>eudicotyledons</taxon>
        <taxon>Gunneridae</taxon>
        <taxon>Pentapetalae</taxon>
        <taxon>rosids</taxon>
        <taxon>fabids</taxon>
        <taxon>Fabales</taxon>
        <taxon>Fabaceae</taxon>
        <taxon>Papilionoideae</taxon>
        <taxon>50 kb inversion clade</taxon>
        <taxon>NPAAA clade</taxon>
        <taxon>indigoferoid/millettioid clade</taxon>
        <taxon>Phaseoleae</taxon>
        <taxon>Glycine</taxon>
        <taxon>Glycine subgen. Soja</taxon>
    </lineage>
</organism>
<dbReference type="SUPFAM" id="SSF49503">
    <property type="entry name" value="Cupredoxins"/>
    <property type="match status" value="1"/>
</dbReference>
<keyword evidence="3" id="KW-0325">Glycoprotein</keyword>
<keyword evidence="6" id="KW-0472">Membrane</keyword>
<dbReference type="SMR" id="A0A445FBJ1"/>
<dbReference type="FunFam" id="2.60.40.420:FF:000018">
    <property type="entry name" value="Lamin-like protein"/>
    <property type="match status" value="1"/>
</dbReference>
<evidence type="ECO:0000256" key="4">
    <source>
        <dbReference type="ARBA" id="ARBA00035011"/>
    </source>
</evidence>
<feature type="domain" description="Phytocyanin" evidence="7">
    <location>
        <begin position="30"/>
        <end position="130"/>
    </location>
</feature>
<dbReference type="Gramene" id="XM_028360170.1">
    <property type="protein sequence ID" value="XP_028215971.1"/>
    <property type="gene ID" value="LOC114398049"/>
</dbReference>
<keyword evidence="1" id="KW-0732">Signal</keyword>
<protein>
    <submittedName>
        <fullName evidence="8">Lamin-like protein</fullName>
    </submittedName>
</protein>
<accession>A0A445FBJ1</accession>
<keyword evidence="6" id="KW-1133">Transmembrane helix</keyword>
<comment type="function">
    <text evidence="5">May act as a carbohydrate transporter.</text>
</comment>
<dbReference type="GO" id="GO:0009055">
    <property type="term" value="F:electron transfer activity"/>
    <property type="evidence" value="ECO:0007669"/>
    <property type="project" value="InterPro"/>
</dbReference>
<dbReference type="InterPro" id="IPR008972">
    <property type="entry name" value="Cupredoxin"/>
</dbReference>
<sequence>MENWRGARMMVVASAVAMGWLSVVAMGSPVLHKVGGSKGWINQDVNYTEWSAQEHIYVGDWLIFKFDKRYFNVLEVNKTSYENCIDRDFIKNITRGGRDVVQMTEARTYYYLSGGGYCFHGMRVAVQVQQEDQDPALAMAAPPAPSPVAYGSSSPLPSVCTCIWIIIVANVVVFVN</sequence>
<dbReference type="Gene3D" id="2.60.40.420">
    <property type="entry name" value="Cupredoxins - blue copper proteins"/>
    <property type="match status" value="1"/>
</dbReference>
<evidence type="ECO:0000256" key="1">
    <source>
        <dbReference type="ARBA" id="ARBA00022729"/>
    </source>
</evidence>
<name>A0A445FBJ1_GLYSO</name>
<evidence type="ECO:0000256" key="5">
    <source>
        <dbReference type="ARBA" id="ARBA00037626"/>
    </source>
</evidence>
<evidence type="ECO:0000256" key="3">
    <source>
        <dbReference type="ARBA" id="ARBA00023180"/>
    </source>
</evidence>
<feature type="transmembrane region" description="Helical" evidence="6">
    <location>
        <begin position="156"/>
        <end position="175"/>
    </location>
</feature>
<comment type="caution">
    <text evidence="8">The sequence shown here is derived from an EMBL/GenBank/DDBJ whole genome shotgun (WGS) entry which is preliminary data.</text>
</comment>
<evidence type="ECO:0000256" key="6">
    <source>
        <dbReference type="SAM" id="Phobius"/>
    </source>
</evidence>
<dbReference type="InterPro" id="IPR039391">
    <property type="entry name" value="Phytocyanin-like"/>
</dbReference>
<evidence type="ECO:0000259" key="7">
    <source>
        <dbReference type="PROSITE" id="PS51485"/>
    </source>
</evidence>
<dbReference type="EMBL" id="QZWG01000019">
    <property type="protein sequence ID" value="RZB46183.1"/>
    <property type="molecule type" value="Genomic_DNA"/>
</dbReference>
<keyword evidence="9" id="KW-1185">Reference proteome</keyword>
<gene>
    <name evidence="8" type="ORF">D0Y65_050274</name>
</gene>